<evidence type="ECO:0000313" key="2">
    <source>
        <dbReference type="EMBL" id="PFN23114.1"/>
    </source>
</evidence>
<feature type="transmembrane region" description="Helical" evidence="1">
    <location>
        <begin position="7"/>
        <end position="27"/>
    </location>
</feature>
<dbReference type="EMBL" id="NUYN01000027">
    <property type="protein sequence ID" value="PFN23114.1"/>
    <property type="molecule type" value="Genomic_DNA"/>
</dbReference>
<sequence>MQSKFKVIFFIVYAILYVKLLIDVLTLKPLFTSIPLHMLFLIYLLFIALNNYKNRNTTFFLLFINATQLVSGSFKKTPFYKLYITKEQYS</sequence>
<feature type="transmembrane region" description="Helical" evidence="1">
    <location>
        <begin position="33"/>
        <end position="52"/>
    </location>
</feature>
<dbReference type="AlphaFoldDB" id="A0A2B1K9B1"/>
<keyword evidence="1" id="KW-0472">Membrane</keyword>
<gene>
    <name evidence="2" type="ORF">COJ50_17845</name>
</gene>
<accession>A0A2B1K9B1</accession>
<organism evidence="2 3">
    <name type="scientific">Bacillus cereus</name>
    <dbReference type="NCBI Taxonomy" id="1396"/>
    <lineage>
        <taxon>Bacteria</taxon>
        <taxon>Bacillati</taxon>
        <taxon>Bacillota</taxon>
        <taxon>Bacilli</taxon>
        <taxon>Bacillales</taxon>
        <taxon>Bacillaceae</taxon>
        <taxon>Bacillus</taxon>
        <taxon>Bacillus cereus group</taxon>
    </lineage>
</organism>
<protein>
    <submittedName>
        <fullName evidence="2">Uncharacterized protein</fullName>
    </submittedName>
</protein>
<evidence type="ECO:0000256" key="1">
    <source>
        <dbReference type="SAM" id="Phobius"/>
    </source>
</evidence>
<evidence type="ECO:0000313" key="3">
    <source>
        <dbReference type="Proteomes" id="UP000225182"/>
    </source>
</evidence>
<comment type="caution">
    <text evidence="2">The sequence shown here is derived from an EMBL/GenBank/DDBJ whole genome shotgun (WGS) entry which is preliminary data.</text>
</comment>
<name>A0A2B1K9B1_BACCE</name>
<dbReference type="Proteomes" id="UP000225182">
    <property type="component" value="Unassembled WGS sequence"/>
</dbReference>
<keyword evidence="1" id="KW-1133">Transmembrane helix</keyword>
<keyword evidence="1" id="KW-0812">Transmembrane</keyword>
<reference evidence="2 3" key="1">
    <citation type="submission" date="2017-09" db="EMBL/GenBank/DDBJ databases">
        <title>Large-scale bioinformatics analysis of Bacillus genomes uncovers conserved roles of natural products in bacterial physiology.</title>
        <authorList>
            <consortium name="Agbiome Team Llc"/>
            <person name="Bleich R.M."/>
            <person name="Grubbs K.J."/>
            <person name="Santa Maria K.C."/>
            <person name="Allen S.E."/>
            <person name="Farag S."/>
            <person name="Shank E.A."/>
            <person name="Bowers A."/>
        </authorList>
    </citation>
    <scope>NUCLEOTIDE SEQUENCE [LARGE SCALE GENOMIC DNA]</scope>
    <source>
        <strain evidence="2 3">AFS076905</strain>
    </source>
</reference>
<proteinExistence type="predicted"/>